<keyword evidence="2" id="KW-0548">Nucleotidyltransferase</keyword>
<dbReference type="InterPro" id="IPR041373">
    <property type="entry name" value="RT_RNaseH"/>
</dbReference>
<dbReference type="SUPFAM" id="SSF56672">
    <property type="entry name" value="DNA/RNA polymerases"/>
    <property type="match status" value="1"/>
</dbReference>
<dbReference type="EMBL" id="JARBHB010000001">
    <property type="protein sequence ID" value="KAJ8895876.1"/>
    <property type="molecule type" value="Genomic_DNA"/>
</dbReference>
<evidence type="ECO:0000256" key="2">
    <source>
        <dbReference type="ARBA" id="ARBA00022695"/>
    </source>
</evidence>
<evidence type="ECO:0000313" key="9">
    <source>
        <dbReference type="Proteomes" id="UP001159363"/>
    </source>
</evidence>
<evidence type="ECO:0000256" key="4">
    <source>
        <dbReference type="ARBA" id="ARBA00022759"/>
    </source>
</evidence>
<sequence>MATLTAPLRILLRADITWYWMKSLSDCVVAIKSAISSAPALRIFDGEKPIMIQYDTSQESLGCCLLHYGQPIAFASRSLTETEKKWAQIEKELLVVVDATKKFHYYVYGCIVQILTDHLKLKLLKYNVEVQYLPGKMMHIIDLLSLAYNKEEVEDDEINVQKEEFRRELVSDSVPSEEVKLVKTGWSRKKSSIPVHCLPYWSVQSDNFVEDGLLFLNDKIVIPKNLRPNILKVIHEGHFVVGKTKSRARRITNRKEQLIPHSVSKLPLHSKQSGRVISVLKSIFYTHGIPKIIITDNMPFNSYECQHFPCELDFEFCYIQSTLPIGKWYGRKRVRTRIPRTTNNLTPKAKVKNHYNRQAQRKPIDYSKCQVVVVQKGRVGEPATIVEKYKTTPSYRQSEAQIAYRAVKLYATVGRDRDNTDECRENSQNPDIIWEQCHEEHVVTRGSYVGDHVESNFIPETQSKPSESLYVEEAKKREGEGRKRKVIPKSARRFSQAGRRKFLKSTLAPPGQCQC</sequence>
<dbReference type="PANTHER" id="PTHR37984">
    <property type="entry name" value="PROTEIN CBG26694"/>
    <property type="match status" value="1"/>
</dbReference>
<dbReference type="Pfam" id="PF17917">
    <property type="entry name" value="RT_RNaseH"/>
    <property type="match status" value="1"/>
</dbReference>
<evidence type="ECO:0000256" key="6">
    <source>
        <dbReference type="ARBA" id="ARBA00022918"/>
    </source>
</evidence>
<dbReference type="InterPro" id="IPR050951">
    <property type="entry name" value="Retrovirus_Pol_polyprotein"/>
</dbReference>
<keyword evidence="6" id="KW-0695">RNA-directed DNA polymerase</keyword>
<reference evidence="8 9" key="1">
    <citation type="submission" date="2023-02" db="EMBL/GenBank/DDBJ databases">
        <title>LHISI_Scaffold_Assembly.</title>
        <authorList>
            <person name="Stuart O.P."/>
            <person name="Cleave R."/>
            <person name="Magrath M.J.L."/>
            <person name="Mikheyev A.S."/>
        </authorList>
    </citation>
    <scope>NUCLEOTIDE SEQUENCE [LARGE SCALE GENOMIC DNA]</scope>
    <source>
        <strain evidence="8">Daus_M_001</strain>
        <tissue evidence="8">Leg muscle</tissue>
    </source>
</reference>
<dbReference type="PANTHER" id="PTHR37984:SF5">
    <property type="entry name" value="PROTEIN NYNRIN-LIKE"/>
    <property type="match status" value="1"/>
</dbReference>
<protein>
    <recommendedName>
        <fullName evidence="7">Reverse transcriptase RNase H-like domain-containing protein</fullName>
    </recommendedName>
</protein>
<keyword evidence="9" id="KW-1185">Reference proteome</keyword>
<feature type="domain" description="Reverse transcriptase RNase H-like" evidence="7">
    <location>
        <begin position="46"/>
        <end position="145"/>
    </location>
</feature>
<evidence type="ECO:0000259" key="7">
    <source>
        <dbReference type="Pfam" id="PF17917"/>
    </source>
</evidence>
<dbReference type="CDD" id="cd09274">
    <property type="entry name" value="RNase_HI_RT_Ty3"/>
    <property type="match status" value="1"/>
</dbReference>
<gene>
    <name evidence="8" type="ORF">PR048_001216</name>
</gene>
<comment type="caution">
    <text evidence="8">The sequence shown here is derived from an EMBL/GenBank/DDBJ whole genome shotgun (WGS) entry which is preliminary data.</text>
</comment>
<evidence type="ECO:0000313" key="8">
    <source>
        <dbReference type="EMBL" id="KAJ8895876.1"/>
    </source>
</evidence>
<keyword evidence="1" id="KW-0808">Transferase</keyword>
<evidence type="ECO:0000256" key="5">
    <source>
        <dbReference type="ARBA" id="ARBA00022801"/>
    </source>
</evidence>
<evidence type="ECO:0000256" key="1">
    <source>
        <dbReference type="ARBA" id="ARBA00022679"/>
    </source>
</evidence>
<evidence type="ECO:0000256" key="3">
    <source>
        <dbReference type="ARBA" id="ARBA00022722"/>
    </source>
</evidence>
<proteinExistence type="predicted"/>
<keyword evidence="4" id="KW-0255">Endonuclease</keyword>
<keyword evidence="5" id="KW-0378">Hydrolase</keyword>
<organism evidence="8 9">
    <name type="scientific">Dryococelus australis</name>
    <dbReference type="NCBI Taxonomy" id="614101"/>
    <lineage>
        <taxon>Eukaryota</taxon>
        <taxon>Metazoa</taxon>
        <taxon>Ecdysozoa</taxon>
        <taxon>Arthropoda</taxon>
        <taxon>Hexapoda</taxon>
        <taxon>Insecta</taxon>
        <taxon>Pterygota</taxon>
        <taxon>Neoptera</taxon>
        <taxon>Polyneoptera</taxon>
        <taxon>Phasmatodea</taxon>
        <taxon>Verophasmatodea</taxon>
        <taxon>Anareolatae</taxon>
        <taxon>Phasmatidae</taxon>
        <taxon>Eurycanthinae</taxon>
        <taxon>Dryococelus</taxon>
    </lineage>
</organism>
<dbReference type="Proteomes" id="UP001159363">
    <property type="component" value="Chromosome 1"/>
</dbReference>
<accession>A0ABQ9IGU7</accession>
<dbReference type="InterPro" id="IPR043502">
    <property type="entry name" value="DNA/RNA_pol_sf"/>
</dbReference>
<name>A0ABQ9IGU7_9NEOP</name>
<keyword evidence="3" id="KW-0540">Nuclease</keyword>